<dbReference type="RefSeq" id="WP_261499843.1">
    <property type="nucleotide sequence ID" value="NZ_JAODYH010000004.1"/>
</dbReference>
<name>A0ABT2PKG6_9BURK</name>
<dbReference type="Gene3D" id="3.30.1540.10">
    <property type="entry name" value="formyl-coa transferase, domain 3"/>
    <property type="match status" value="1"/>
</dbReference>
<evidence type="ECO:0000313" key="3">
    <source>
        <dbReference type="Proteomes" id="UP001525968"/>
    </source>
</evidence>
<protein>
    <submittedName>
        <fullName evidence="2">CoA transferase</fullName>
    </submittedName>
</protein>
<accession>A0ABT2PKG6</accession>
<comment type="caution">
    <text evidence="2">The sequence shown here is derived from an EMBL/GenBank/DDBJ whole genome shotgun (WGS) entry which is preliminary data.</text>
</comment>
<dbReference type="InterPro" id="IPR003673">
    <property type="entry name" value="CoA-Trfase_fam_III"/>
</dbReference>
<proteinExistence type="predicted"/>
<dbReference type="Proteomes" id="UP001525968">
    <property type="component" value="Unassembled WGS sequence"/>
</dbReference>
<evidence type="ECO:0000313" key="2">
    <source>
        <dbReference type="EMBL" id="MCT9810723.1"/>
    </source>
</evidence>
<evidence type="ECO:0000256" key="1">
    <source>
        <dbReference type="ARBA" id="ARBA00022679"/>
    </source>
</evidence>
<dbReference type="Gene3D" id="3.40.50.10540">
    <property type="entry name" value="Crotonobetainyl-coa:carnitine coa-transferase, domain 1"/>
    <property type="match status" value="1"/>
</dbReference>
<keyword evidence="1 2" id="KW-0808">Transferase</keyword>
<dbReference type="InterPro" id="IPR044855">
    <property type="entry name" value="CoA-Trfase_III_dom3_sf"/>
</dbReference>
<gene>
    <name evidence="2" type="ORF">N0K08_08760</name>
</gene>
<dbReference type="EMBL" id="JAODYH010000004">
    <property type="protein sequence ID" value="MCT9810723.1"/>
    <property type="molecule type" value="Genomic_DNA"/>
</dbReference>
<sequence length="402" mass="44076">MPLQGLCVVDLSTVVFGPLASQILGDYGATVIKVETQQGDSTRQTGPSAQEGMAAMFLGCNRNKRSVVLDLKHADAREALQQLISQADVFMHSMRPQKLAKLGIAPEQLAQRYPRLVYAGLHGFAEGGPYAGRPAYDDVIQGMSGIADLMLQQGGEARYLPMVAADKVCGHVAAHAILAALMRRERTGEGGFVEIPMFESMVGFNLVEHMYGQHFEPPRSPAGYPRVMAPWRRPYATADGHVAMMPYTDVHWQRFFTEVGQPGLAEDPRFRGMAQRTQHIAELLALAGGFIRQHSTAHWLQVCERLEIPAAPIARLDDLQADPHLRETGFFQTVSDPVMGEVRFPGAAVRFDGQRPAVRMPPRLGEHTRDSLLSAGMAPQDVEQLLASGHARQAEPSIQETP</sequence>
<dbReference type="InterPro" id="IPR050483">
    <property type="entry name" value="CoA-transferase_III_domain"/>
</dbReference>
<dbReference type="PANTHER" id="PTHR48207">
    <property type="entry name" value="SUCCINATE--HYDROXYMETHYLGLUTARATE COA-TRANSFERASE"/>
    <property type="match status" value="1"/>
</dbReference>
<dbReference type="GO" id="GO:0016740">
    <property type="term" value="F:transferase activity"/>
    <property type="evidence" value="ECO:0007669"/>
    <property type="project" value="UniProtKB-KW"/>
</dbReference>
<organism evidence="2 3">
    <name type="scientific">Acidovorax bellezanensis</name>
    <dbReference type="NCBI Taxonomy" id="2976702"/>
    <lineage>
        <taxon>Bacteria</taxon>
        <taxon>Pseudomonadati</taxon>
        <taxon>Pseudomonadota</taxon>
        <taxon>Betaproteobacteria</taxon>
        <taxon>Burkholderiales</taxon>
        <taxon>Comamonadaceae</taxon>
        <taxon>Acidovorax</taxon>
    </lineage>
</organism>
<dbReference type="SUPFAM" id="SSF89796">
    <property type="entry name" value="CoA-transferase family III (CaiB/BaiF)"/>
    <property type="match status" value="1"/>
</dbReference>
<dbReference type="Pfam" id="PF02515">
    <property type="entry name" value="CoA_transf_3"/>
    <property type="match status" value="1"/>
</dbReference>
<dbReference type="InterPro" id="IPR023606">
    <property type="entry name" value="CoA-Trfase_III_dom_1_sf"/>
</dbReference>
<dbReference type="PANTHER" id="PTHR48207:SF4">
    <property type="entry name" value="BLL6097 PROTEIN"/>
    <property type="match status" value="1"/>
</dbReference>
<keyword evidence="3" id="KW-1185">Reference proteome</keyword>
<reference evidence="2 3" key="1">
    <citation type="submission" date="2022-09" db="EMBL/GenBank/DDBJ databases">
        <title>Draft genome of isolate Be4.</title>
        <authorList>
            <person name="Sanchez-Castro I."/>
            <person name="Martinez-Rodriguez P."/>
            <person name="Descostes M."/>
            <person name="Merroun M."/>
        </authorList>
    </citation>
    <scope>NUCLEOTIDE SEQUENCE [LARGE SCALE GENOMIC DNA]</scope>
    <source>
        <strain evidence="2 3">Be4</strain>
    </source>
</reference>